<gene>
    <name evidence="1" type="ORF">CTOB1V02_LOCUS341</name>
</gene>
<protein>
    <submittedName>
        <fullName evidence="1">Uncharacterized protein</fullName>
    </submittedName>
</protein>
<accession>A0A7R8W0D2</accession>
<evidence type="ECO:0000313" key="1">
    <source>
        <dbReference type="EMBL" id="CAD7222330.1"/>
    </source>
</evidence>
<dbReference type="OrthoDB" id="202825at2759"/>
<dbReference type="InterPro" id="IPR004344">
    <property type="entry name" value="TTL/TTLL_fam"/>
</dbReference>
<dbReference type="Gene3D" id="3.30.470.20">
    <property type="entry name" value="ATP-grasp fold, B domain"/>
    <property type="match status" value="1"/>
</dbReference>
<dbReference type="PANTHER" id="PTHR47113:SF1">
    <property type="entry name" value="LD09343P"/>
    <property type="match status" value="1"/>
</dbReference>
<name>A0A7R8W0D2_9CRUS</name>
<dbReference type="Pfam" id="PF03133">
    <property type="entry name" value="TTL"/>
    <property type="match status" value="1"/>
</dbReference>
<dbReference type="PANTHER" id="PTHR47113">
    <property type="entry name" value="LD09343P"/>
    <property type="match status" value="1"/>
</dbReference>
<dbReference type="PROSITE" id="PS51221">
    <property type="entry name" value="TTL"/>
    <property type="match status" value="1"/>
</dbReference>
<proteinExistence type="predicted"/>
<reference evidence="1" key="1">
    <citation type="submission" date="2020-11" db="EMBL/GenBank/DDBJ databases">
        <authorList>
            <person name="Tran Van P."/>
        </authorList>
    </citation>
    <scope>NUCLEOTIDE SEQUENCE</scope>
</reference>
<dbReference type="EMBL" id="OB660046">
    <property type="protein sequence ID" value="CAD7222330.1"/>
    <property type="molecule type" value="Genomic_DNA"/>
</dbReference>
<dbReference type="AlphaFoldDB" id="A0A7R8W0D2"/>
<sequence>MYFTQSRYFRGMLINICNKLHRRSLWVICVLFVGVFLVLSSIMEQVQELHEALDRKSFSFAVGEQEVGNVPFSRDRPVVWIRGVPRSNSSGIETDILEHVHRVFQRLRYDRLVSEKVPTSKWSVLWAQTSPFFDLKEEMSDLKPHQRVNHWPGTGSLWKLTSGTSKFKFIPKIFRLPKQKEELFKHAQQHPEVLFVQRHNEGHEIQLKKVSEINVSDSEAFIQEFISDPLLIDGHKFDIGVYTYITSVDPLRIYVFDAIQFRFCTVKYHPFDAAIKDKYVVGKKYLPMNEVPSFKKGLNEQSLNNKQVFDAYVAANTGKDPQQLWQKVMAIIRTAIMATESEMIQSLLKFSTKRPHPFFELLRFDLTFDEHFEPYLMKANLSPNLSNDLFPRHQLLSERVLYTLLSLVGLARHLGPLEEEAAMEVSEEDIAVSPEACASPLCVVKRVRLPAIATHAVCSQNHCEFCIPCLSEEQKLILKAAYLEHENRKFARRIFPPSIPQPWNSSETVKLTNFEVSLLPLNRWMNRWFQGMCQKDETWCS</sequence>
<dbReference type="InterPro" id="IPR053317">
    <property type="entry name" value="Tubulin_polyglutamylase"/>
</dbReference>
<organism evidence="1">
    <name type="scientific">Cyprideis torosa</name>
    <dbReference type="NCBI Taxonomy" id="163714"/>
    <lineage>
        <taxon>Eukaryota</taxon>
        <taxon>Metazoa</taxon>
        <taxon>Ecdysozoa</taxon>
        <taxon>Arthropoda</taxon>
        <taxon>Crustacea</taxon>
        <taxon>Oligostraca</taxon>
        <taxon>Ostracoda</taxon>
        <taxon>Podocopa</taxon>
        <taxon>Podocopida</taxon>
        <taxon>Cytherocopina</taxon>
        <taxon>Cytheroidea</taxon>
        <taxon>Cytherideidae</taxon>
        <taxon>Cyprideis</taxon>
    </lineage>
</organism>